<dbReference type="EMBL" id="JH817884">
    <property type="protein sequence ID" value="EKC23663.1"/>
    <property type="molecule type" value="Genomic_DNA"/>
</dbReference>
<reference evidence="1" key="1">
    <citation type="journal article" date="2012" name="Nature">
        <title>The oyster genome reveals stress adaptation and complexity of shell formation.</title>
        <authorList>
            <person name="Zhang G."/>
            <person name="Fang X."/>
            <person name="Guo X."/>
            <person name="Li L."/>
            <person name="Luo R."/>
            <person name="Xu F."/>
            <person name="Yang P."/>
            <person name="Zhang L."/>
            <person name="Wang X."/>
            <person name="Qi H."/>
            <person name="Xiong Z."/>
            <person name="Que H."/>
            <person name="Xie Y."/>
            <person name="Holland P.W."/>
            <person name="Paps J."/>
            <person name="Zhu Y."/>
            <person name="Wu F."/>
            <person name="Chen Y."/>
            <person name="Wang J."/>
            <person name="Peng C."/>
            <person name="Meng J."/>
            <person name="Yang L."/>
            <person name="Liu J."/>
            <person name="Wen B."/>
            <person name="Zhang N."/>
            <person name="Huang Z."/>
            <person name="Zhu Q."/>
            <person name="Feng Y."/>
            <person name="Mount A."/>
            <person name="Hedgecock D."/>
            <person name="Xu Z."/>
            <person name="Liu Y."/>
            <person name="Domazet-Loso T."/>
            <person name="Du Y."/>
            <person name="Sun X."/>
            <person name="Zhang S."/>
            <person name="Liu B."/>
            <person name="Cheng P."/>
            <person name="Jiang X."/>
            <person name="Li J."/>
            <person name="Fan D."/>
            <person name="Wang W."/>
            <person name="Fu W."/>
            <person name="Wang T."/>
            <person name="Wang B."/>
            <person name="Zhang J."/>
            <person name="Peng Z."/>
            <person name="Li Y."/>
            <person name="Li N."/>
            <person name="Wang J."/>
            <person name="Chen M."/>
            <person name="He Y."/>
            <person name="Tan F."/>
            <person name="Song X."/>
            <person name="Zheng Q."/>
            <person name="Huang R."/>
            <person name="Yang H."/>
            <person name="Du X."/>
            <person name="Chen L."/>
            <person name="Yang M."/>
            <person name="Gaffney P.M."/>
            <person name="Wang S."/>
            <person name="Luo L."/>
            <person name="She Z."/>
            <person name="Ming Y."/>
            <person name="Huang W."/>
            <person name="Zhang S."/>
            <person name="Huang B."/>
            <person name="Zhang Y."/>
            <person name="Qu T."/>
            <person name="Ni P."/>
            <person name="Miao G."/>
            <person name="Wang J."/>
            <person name="Wang Q."/>
            <person name="Steinberg C.E."/>
            <person name="Wang H."/>
            <person name="Li N."/>
            <person name="Qian L."/>
            <person name="Zhang G."/>
            <person name="Li Y."/>
            <person name="Yang H."/>
            <person name="Liu X."/>
            <person name="Wang J."/>
            <person name="Yin Y."/>
            <person name="Wang J."/>
        </authorList>
    </citation>
    <scope>NUCLEOTIDE SEQUENCE [LARGE SCALE GENOMIC DNA]</scope>
    <source>
        <strain evidence="1">05x7-T-G4-1.051#20</strain>
    </source>
</reference>
<proteinExistence type="predicted"/>
<sequence>MDQRRRTIEEWILRRKEAWRFQEELLVKVTDKQTNKGQPCIGGLTVIESQRNGSCARGIAEKGGDQRKKHDRQLRVLRIQKHLSQTLESASLDLLRKSMAPYKVSHVKPAAAKCLCEVKRSKGQGVFRRLKKYFGF</sequence>
<gene>
    <name evidence="1" type="ORF">CGI_10017909</name>
</gene>
<dbReference type="InParanoid" id="K1PPX5"/>
<name>K1PPX5_MAGGI</name>
<accession>K1PPX5</accession>
<protein>
    <submittedName>
        <fullName evidence="1">Uncharacterized protein</fullName>
    </submittedName>
</protein>
<dbReference type="AlphaFoldDB" id="K1PPX5"/>
<organism evidence="1">
    <name type="scientific">Magallana gigas</name>
    <name type="common">Pacific oyster</name>
    <name type="synonym">Crassostrea gigas</name>
    <dbReference type="NCBI Taxonomy" id="29159"/>
    <lineage>
        <taxon>Eukaryota</taxon>
        <taxon>Metazoa</taxon>
        <taxon>Spiralia</taxon>
        <taxon>Lophotrochozoa</taxon>
        <taxon>Mollusca</taxon>
        <taxon>Bivalvia</taxon>
        <taxon>Autobranchia</taxon>
        <taxon>Pteriomorphia</taxon>
        <taxon>Ostreida</taxon>
        <taxon>Ostreoidea</taxon>
        <taxon>Ostreidae</taxon>
        <taxon>Magallana</taxon>
    </lineage>
</organism>
<dbReference type="HOGENOM" id="CLU_1877424_0_0_1"/>
<evidence type="ECO:0000313" key="1">
    <source>
        <dbReference type="EMBL" id="EKC23663.1"/>
    </source>
</evidence>